<accession>A0AA35SK28</accession>
<name>A0AA35SK28_GEOBA</name>
<sequence length="143" mass="15273">PVYTASSPPVAGRSLGLHLPSSEGGALFDCATITPFYTSDDLITVYTPESEYTTRTEFVKKVSGDNIPPNDVLIVGQRVSNGCVMTVMRTLGETQGIANGYANILDNRADTQFTQCDPDVESGGHLPFLAPLLLLIPLLSTLL</sequence>
<gene>
    <name evidence="1" type="ORF">GBAR_LOCUS17832</name>
</gene>
<comment type="caution">
    <text evidence="1">The sequence shown here is derived from an EMBL/GenBank/DDBJ whole genome shotgun (WGS) entry which is preliminary data.</text>
</comment>
<protein>
    <submittedName>
        <fullName evidence="1">Uncharacterized protein</fullName>
    </submittedName>
</protein>
<keyword evidence="2" id="KW-1185">Reference proteome</keyword>
<reference evidence="1" key="1">
    <citation type="submission" date="2023-03" db="EMBL/GenBank/DDBJ databases">
        <authorList>
            <person name="Steffen K."/>
            <person name="Cardenas P."/>
        </authorList>
    </citation>
    <scope>NUCLEOTIDE SEQUENCE</scope>
</reference>
<evidence type="ECO:0000313" key="2">
    <source>
        <dbReference type="Proteomes" id="UP001174909"/>
    </source>
</evidence>
<organism evidence="1 2">
    <name type="scientific">Geodia barretti</name>
    <name type="common">Barrett's horny sponge</name>
    <dbReference type="NCBI Taxonomy" id="519541"/>
    <lineage>
        <taxon>Eukaryota</taxon>
        <taxon>Metazoa</taxon>
        <taxon>Porifera</taxon>
        <taxon>Demospongiae</taxon>
        <taxon>Heteroscleromorpha</taxon>
        <taxon>Tetractinellida</taxon>
        <taxon>Astrophorina</taxon>
        <taxon>Geodiidae</taxon>
        <taxon>Geodia</taxon>
    </lineage>
</organism>
<dbReference type="Proteomes" id="UP001174909">
    <property type="component" value="Unassembled WGS sequence"/>
</dbReference>
<proteinExistence type="predicted"/>
<dbReference type="EMBL" id="CASHTH010002534">
    <property type="protein sequence ID" value="CAI8031423.1"/>
    <property type="molecule type" value="Genomic_DNA"/>
</dbReference>
<feature type="non-terminal residue" evidence="1">
    <location>
        <position position="1"/>
    </location>
</feature>
<dbReference type="AlphaFoldDB" id="A0AA35SK28"/>
<evidence type="ECO:0000313" key="1">
    <source>
        <dbReference type="EMBL" id="CAI8031423.1"/>
    </source>
</evidence>